<evidence type="ECO:0000313" key="2">
    <source>
        <dbReference type="Proteomes" id="UP000218627"/>
    </source>
</evidence>
<dbReference type="RefSeq" id="WP_096602151.1">
    <property type="nucleotide sequence ID" value="NZ_OBEN01000005.1"/>
</dbReference>
<protein>
    <recommendedName>
        <fullName evidence="3">DUF1122 domain-containing protein</fullName>
    </recommendedName>
</protein>
<dbReference type="SUPFAM" id="SSF55729">
    <property type="entry name" value="Acyl-CoA N-acyltransferases (Nat)"/>
    <property type="match status" value="1"/>
</dbReference>
<evidence type="ECO:0008006" key="3">
    <source>
        <dbReference type="Google" id="ProtNLM"/>
    </source>
</evidence>
<reference evidence="2" key="1">
    <citation type="submission" date="2017-09" db="EMBL/GenBank/DDBJ databases">
        <authorList>
            <person name="Varghese N."/>
            <person name="Submissions S."/>
        </authorList>
    </citation>
    <scope>NUCLEOTIDE SEQUENCE [LARGE SCALE GENOMIC DNA]</scope>
    <source>
        <strain evidence="2">DSM 2913</strain>
    </source>
</reference>
<accession>A0A285P3H3</accession>
<dbReference type="Gene3D" id="3.40.630.30">
    <property type="match status" value="1"/>
</dbReference>
<dbReference type="Proteomes" id="UP000218627">
    <property type="component" value="Unassembled WGS sequence"/>
</dbReference>
<dbReference type="InterPro" id="IPR008304">
    <property type="entry name" value="UCP017998"/>
</dbReference>
<organism evidence="1 2">
    <name type="scientific">Hydrogenobacter hydrogenophilus</name>
    <dbReference type="NCBI Taxonomy" id="35835"/>
    <lineage>
        <taxon>Bacteria</taxon>
        <taxon>Pseudomonadati</taxon>
        <taxon>Aquificota</taxon>
        <taxon>Aquificia</taxon>
        <taxon>Aquificales</taxon>
        <taxon>Aquificaceae</taxon>
        <taxon>Hydrogenobacter</taxon>
    </lineage>
</organism>
<gene>
    <name evidence="1" type="ORF">SAMN06265353_1086</name>
</gene>
<dbReference type="OrthoDB" id="14114at2"/>
<dbReference type="Pfam" id="PF06557">
    <property type="entry name" value="DUF1122"/>
    <property type="match status" value="1"/>
</dbReference>
<keyword evidence="2" id="KW-1185">Reference proteome</keyword>
<sequence length="152" mass="18290">MRHFESFLNALTQGIKHEGKRLYLSKREGGRFVEEENLTLEIDGKRLMFAKVFYGRKPYWKEWIELFHIEPSFFSSPFEDKLYELISEHFGRIFVEYYEDKQTSLELQRGVPPEETRLGKKLIEHGYKHLKNWYFPEGWMEGGYKLQGEKGL</sequence>
<proteinExistence type="predicted"/>
<dbReference type="EMBL" id="OBEN01000005">
    <property type="protein sequence ID" value="SNZ14421.1"/>
    <property type="molecule type" value="Genomic_DNA"/>
</dbReference>
<dbReference type="AlphaFoldDB" id="A0A285P3H3"/>
<evidence type="ECO:0000313" key="1">
    <source>
        <dbReference type="EMBL" id="SNZ14421.1"/>
    </source>
</evidence>
<name>A0A285P3H3_9AQUI</name>
<dbReference type="InterPro" id="IPR016181">
    <property type="entry name" value="Acyl_CoA_acyltransferase"/>
</dbReference>